<evidence type="ECO:0000256" key="3">
    <source>
        <dbReference type="ARBA" id="ARBA00022859"/>
    </source>
</evidence>
<evidence type="ECO:0008006" key="9">
    <source>
        <dbReference type="Google" id="ProtNLM"/>
    </source>
</evidence>
<evidence type="ECO:0000256" key="1">
    <source>
        <dbReference type="ARBA" id="ARBA00007553"/>
    </source>
</evidence>
<feature type="region of interest" description="Disordered" evidence="4">
    <location>
        <begin position="71"/>
        <end position="103"/>
    </location>
</feature>
<evidence type="ECO:0000259" key="7">
    <source>
        <dbReference type="SMART" id="SM00701"/>
    </source>
</evidence>
<dbReference type="GO" id="GO:0045087">
    <property type="term" value="P:innate immune response"/>
    <property type="evidence" value="ECO:0007669"/>
    <property type="project" value="UniProtKB-KW"/>
</dbReference>
<name>A0A0K8SHL7_LYGHE</name>
<keyword evidence="5" id="KW-1133">Transmembrane helix</keyword>
<dbReference type="GO" id="GO:0008270">
    <property type="term" value="F:zinc ion binding"/>
    <property type="evidence" value="ECO:0007669"/>
    <property type="project" value="InterPro"/>
</dbReference>
<dbReference type="InterPro" id="IPR002502">
    <property type="entry name" value="Amidase_domain"/>
</dbReference>
<evidence type="ECO:0000313" key="8">
    <source>
        <dbReference type="EMBL" id="JAG52280.1"/>
    </source>
</evidence>
<dbReference type="InterPro" id="IPR015510">
    <property type="entry name" value="PGRP"/>
</dbReference>
<dbReference type="SMART" id="SM00644">
    <property type="entry name" value="Ami_2"/>
    <property type="match status" value="1"/>
</dbReference>
<keyword evidence="2" id="KW-0399">Innate immunity</keyword>
<evidence type="ECO:0000259" key="6">
    <source>
        <dbReference type="SMART" id="SM00644"/>
    </source>
</evidence>
<dbReference type="InterPro" id="IPR006619">
    <property type="entry name" value="PGRP_domain_met/bac"/>
</dbReference>
<reference evidence="8" key="1">
    <citation type="submission" date="2014-09" db="EMBL/GenBank/DDBJ databases">
        <authorList>
            <person name="Magalhaes I.L.F."/>
            <person name="Oliveira U."/>
            <person name="Santos F.R."/>
            <person name="Vidigal T.H.D.A."/>
            <person name="Brescovit A.D."/>
            <person name="Santos A.J."/>
        </authorList>
    </citation>
    <scope>NUCLEOTIDE SEQUENCE</scope>
</reference>
<dbReference type="PANTHER" id="PTHR11022:SF41">
    <property type="entry name" value="PEPTIDOGLYCAN-RECOGNITION PROTEIN LC-RELATED"/>
    <property type="match status" value="1"/>
</dbReference>
<proteinExistence type="inferred from homology"/>
<dbReference type="Gene3D" id="3.40.80.10">
    <property type="entry name" value="Peptidoglycan recognition protein-like"/>
    <property type="match status" value="1"/>
</dbReference>
<evidence type="ECO:0000256" key="2">
    <source>
        <dbReference type="ARBA" id="ARBA00022588"/>
    </source>
</evidence>
<keyword evidence="5" id="KW-0812">Transmembrane</keyword>
<evidence type="ECO:0000256" key="4">
    <source>
        <dbReference type="SAM" id="MobiDB-lite"/>
    </source>
</evidence>
<organism evidence="8">
    <name type="scientific">Lygus hesperus</name>
    <name type="common">Western plant bug</name>
    <dbReference type="NCBI Taxonomy" id="30085"/>
    <lineage>
        <taxon>Eukaryota</taxon>
        <taxon>Metazoa</taxon>
        <taxon>Ecdysozoa</taxon>
        <taxon>Arthropoda</taxon>
        <taxon>Hexapoda</taxon>
        <taxon>Insecta</taxon>
        <taxon>Pterygota</taxon>
        <taxon>Neoptera</taxon>
        <taxon>Paraneoptera</taxon>
        <taxon>Hemiptera</taxon>
        <taxon>Heteroptera</taxon>
        <taxon>Panheteroptera</taxon>
        <taxon>Cimicomorpha</taxon>
        <taxon>Miridae</taxon>
        <taxon>Mirini</taxon>
        <taxon>Lygus</taxon>
    </lineage>
</organism>
<protein>
    <recommendedName>
        <fullName evidence="9">Peptidoglycan-recognition protein 2</fullName>
    </recommendedName>
</protein>
<feature type="domain" description="Peptidoglycan recognition protein family" evidence="7">
    <location>
        <begin position="231"/>
        <end position="374"/>
    </location>
</feature>
<accession>A0A0K8SHL7</accession>
<dbReference type="CDD" id="cd06583">
    <property type="entry name" value="PGRP"/>
    <property type="match status" value="1"/>
</dbReference>
<dbReference type="GO" id="GO:0008745">
    <property type="term" value="F:N-acetylmuramoyl-L-alanine amidase activity"/>
    <property type="evidence" value="ECO:0007669"/>
    <property type="project" value="InterPro"/>
</dbReference>
<keyword evidence="5" id="KW-0472">Membrane</keyword>
<dbReference type="PANTHER" id="PTHR11022">
    <property type="entry name" value="PEPTIDOGLYCAN RECOGNITION PROTEIN"/>
    <property type="match status" value="1"/>
</dbReference>
<dbReference type="GO" id="GO:0009253">
    <property type="term" value="P:peptidoglycan catabolic process"/>
    <property type="evidence" value="ECO:0007669"/>
    <property type="project" value="InterPro"/>
</dbReference>
<dbReference type="SUPFAM" id="SSF55846">
    <property type="entry name" value="N-acetylmuramoyl-L-alanine amidase-like"/>
    <property type="match status" value="1"/>
</dbReference>
<dbReference type="AlphaFoldDB" id="A0A0K8SHL7"/>
<dbReference type="SMART" id="SM00701">
    <property type="entry name" value="PGRP"/>
    <property type="match status" value="1"/>
</dbReference>
<dbReference type="EMBL" id="GBRD01013546">
    <property type="protein sequence ID" value="JAG52280.1"/>
    <property type="molecule type" value="Transcribed_RNA"/>
</dbReference>
<dbReference type="EMBL" id="GBRD01014390">
    <property type="protein sequence ID" value="JAG51436.1"/>
    <property type="molecule type" value="Transcribed_RNA"/>
</dbReference>
<comment type="similarity">
    <text evidence="1">Belongs to the N-acetylmuramoyl-L-alanine amidase 2 family.</text>
</comment>
<sequence length="408" mass="45272">MVVGYSDVIDGCTDGSVDKEDALKIELKDYGEIQGVPQDGNRGDNAIPTKILDICRRTTADKDKVVETSVEVVSSSDESTAECYSSSDEDSNALDTVGKDNNNSQIRMTNEITECKDFWVAKTVNITNNYEYDKQLLDVQQLKSLTDGSPPKALWSDSLFPDESAERANAKVSHRLCKALAVVLSTVTLVLVVVIVVVEIWQLKKPEGISDNDNQYPQDVEIFGPTAPPNITLVTRQSCNLKDPARFNSGKFTLKPTPLVIISHTVTPQCFKKEDCCKQVRSIQDYHMGANFEDIGYHFLVGGDGRVYEGRKWEEWGAFLVGFNCMIGVTFIGDFTIETPRHKQSLGAEKLLDELAKYGYLTRNYTVYGAKQLSNTVSPGPTVMNEIQKWPHWSSATDDVDAPCKAKP</sequence>
<dbReference type="InterPro" id="IPR036505">
    <property type="entry name" value="Amidase/PGRP_sf"/>
</dbReference>
<feature type="domain" description="N-acetylmuramoyl-L-alanine amidase" evidence="6">
    <location>
        <begin position="247"/>
        <end position="380"/>
    </location>
</feature>
<dbReference type="Pfam" id="PF01510">
    <property type="entry name" value="Amidase_2"/>
    <property type="match status" value="1"/>
</dbReference>
<feature type="transmembrane region" description="Helical" evidence="5">
    <location>
        <begin position="179"/>
        <end position="201"/>
    </location>
</feature>
<evidence type="ECO:0000256" key="5">
    <source>
        <dbReference type="SAM" id="Phobius"/>
    </source>
</evidence>
<keyword evidence="3" id="KW-0391">Immunity</keyword>